<keyword evidence="3" id="KW-1185">Reference proteome</keyword>
<reference evidence="2" key="1">
    <citation type="submission" date="2023-01" db="EMBL/GenBank/DDBJ databases">
        <title>The genome sequence of Kordiimonadaceae bacterium 6D33.</title>
        <authorList>
            <person name="Liu Y."/>
        </authorList>
    </citation>
    <scope>NUCLEOTIDE SEQUENCE</scope>
    <source>
        <strain evidence="2">6D33</strain>
    </source>
</reference>
<dbReference type="InterPro" id="IPR009305">
    <property type="entry name" value="Mpo1-like"/>
</dbReference>
<evidence type="ECO:0000313" key="3">
    <source>
        <dbReference type="Proteomes" id="UP001217500"/>
    </source>
</evidence>
<dbReference type="PANTHER" id="PTHR34205:SF2">
    <property type="entry name" value="DUF962 DOMAIN-CONTAINING PROTEIN"/>
    <property type="match status" value="1"/>
</dbReference>
<keyword evidence="1" id="KW-0812">Transmembrane</keyword>
<dbReference type="Proteomes" id="UP001217500">
    <property type="component" value="Chromosome"/>
</dbReference>
<dbReference type="AlphaFoldDB" id="A0AAE9XU15"/>
<keyword evidence="1" id="KW-0472">Membrane</keyword>
<dbReference type="Pfam" id="PF06127">
    <property type="entry name" value="Mpo1-like"/>
    <property type="match status" value="1"/>
</dbReference>
<dbReference type="KEGG" id="gso:PH603_03850"/>
<accession>A0AAE9XU15</accession>
<dbReference type="PANTHER" id="PTHR34205">
    <property type="entry name" value="TRANSMEMBRANE PROTEIN"/>
    <property type="match status" value="1"/>
</dbReference>
<dbReference type="EMBL" id="CP116805">
    <property type="protein sequence ID" value="WCL54891.1"/>
    <property type="molecule type" value="Genomic_DNA"/>
</dbReference>
<dbReference type="RefSeq" id="WP_289504622.1">
    <property type="nucleotide sequence ID" value="NZ_CP116805.1"/>
</dbReference>
<keyword evidence="1" id="KW-1133">Transmembrane helix</keyword>
<evidence type="ECO:0000313" key="2">
    <source>
        <dbReference type="EMBL" id="WCL54891.1"/>
    </source>
</evidence>
<protein>
    <submittedName>
        <fullName evidence="2">DUF962 domain-containing protein</fullName>
    </submittedName>
</protein>
<gene>
    <name evidence="2" type="ORF">PH603_03850</name>
</gene>
<name>A0AAE9XU15_9PROT</name>
<organism evidence="2 3">
    <name type="scientific">Gimibacter soli</name>
    <dbReference type="NCBI Taxonomy" id="3024400"/>
    <lineage>
        <taxon>Bacteria</taxon>
        <taxon>Pseudomonadati</taxon>
        <taxon>Pseudomonadota</taxon>
        <taxon>Alphaproteobacteria</taxon>
        <taxon>Kordiimonadales</taxon>
        <taxon>Temperatibacteraceae</taxon>
        <taxon>Gimibacter</taxon>
    </lineage>
</organism>
<feature type="transmembrane region" description="Helical" evidence="1">
    <location>
        <begin position="52"/>
        <end position="70"/>
    </location>
</feature>
<sequence>MSSNRFTSFKEFFPYYLAEHSVPTCRALHYTGTLLGTGVALYALVTMQWWMLLLYPLIGYGFAWVGHFFIEHNKPATFTYPGWSWMGDYKMLWLWMTGRLKPALEEADKLYAGGTGAVNRV</sequence>
<proteinExistence type="predicted"/>
<evidence type="ECO:0000256" key="1">
    <source>
        <dbReference type="SAM" id="Phobius"/>
    </source>
</evidence>